<dbReference type="Proteomes" id="UP000304953">
    <property type="component" value="Unassembled WGS sequence"/>
</dbReference>
<proteinExistence type="predicted"/>
<protein>
    <submittedName>
        <fullName evidence="1">Uncharacterized protein</fullName>
    </submittedName>
</protein>
<dbReference type="EMBL" id="SRYA01000004">
    <property type="protein sequence ID" value="TGY97793.1"/>
    <property type="molecule type" value="Genomic_DNA"/>
</dbReference>
<comment type="caution">
    <text evidence="1">The sequence shown here is derived from an EMBL/GenBank/DDBJ whole genome shotgun (WGS) entry which is preliminary data.</text>
</comment>
<evidence type="ECO:0000313" key="2">
    <source>
        <dbReference type="Proteomes" id="UP000304953"/>
    </source>
</evidence>
<name>A0AC61S031_9FIRM</name>
<organism evidence="1 2">
    <name type="scientific">Petralouisia muris</name>
    <dbReference type="NCBI Taxonomy" id="3032872"/>
    <lineage>
        <taxon>Bacteria</taxon>
        <taxon>Bacillati</taxon>
        <taxon>Bacillota</taxon>
        <taxon>Clostridia</taxon>
        <taxon>Lachnospirales</taxon>
        <taxon>Lachnospiraceae</taxon>
        <taxon>Petralouisia</taxon>
    </lineage>
</organism>
<sequence length="404" mass="43209">MSQGYSQLFQSLSGSSGTGNQNFLSDYASIKSGSYGKLLKAYYSTEQSSSTTASSKSKSNSSKYTLDKILEEKKNPTISKQAQEANSNLTTGLSNLKSSLSALQNDSTYTNTDNGQSASDKVVSAMKNFVEDYNSVVTAAKKSTLAGKTAYVANMMNSTSANADKLSELGITINANGTLQLNEGKLKEADVSKVQELFSSNDLMSYGSKISSRVQFANVANTTTNKTDSTDKTDDTDSTGTNNATGSSAASLKADSETLASDKLYEKIKDKDGNETYDIDKIFAAAKSFVNNYNGMFDKAESSTNSGVLSNLSQIKTKTARNADVLKQFGISLDTKGRLKIDEDTFKKADMSKVQKFFKDYGSSVATNASLVDFYMTTQANAANGYTAAGAYDVQGSSRYAGYI</sequence>
<reference evidence="1" key="1">
    <citation type="submission" date="2019-04" db="EMBL/GenBank/DDBJ databases">
        <title>Microbes associate with the intestines of laboratory mice.</title>
        <authorList>
            <person name="Navarre W."/>
            <person name="Wong E."/>
            <person name="Huang K."/>
            <person name="Tropini C."/>
            <person name="Ng K."/>
            <person name="Yu B."/>
        </authorList>
    </citation>
    <scope>NUCLEOTIDE SEQUENCE</scope>
    <source>
        <strain evidence="1">NM01_1-7b</strain>
    </source>
</reference>
<keyword evidence="2" id="KW-1185">Reference proteome</keyword>
<gene>
    <name evidence="1" type="ORF">E5329_02755</name>
</gene>
<accession>A0AC61S031</accession>
<evidence type="ECO:0000313" key="1">
    <source>
        <dbReference type="EMBL" id="TGY97793.1"/>
    </source>
</evidence>